<feature type="region of interest" description="Disordered" evidence="1">
    <location>
        <begin position="301"/>
        <end position="324"/>
    </location>
</feature>
<gene>
    <name evidence="2" type="ORF">EK21DRAFT_89334</name>
</gene>
<dbReference type="Proteomes" id="UP000799777">
    <property type="component" value="Unassembled WGS sequence"/>
</dbReference>
<feature type="compositionally biased region" description="Basic and acidic residues" evidence="1">
    <location>
        <begin position="301"/>
        <end position="312"/>
    </location>
</feature>
<organism evidence="2 3">
    <name type="scientific">Setomelanomma holmii</name>
    <dbReference type="NCBI Taxonomy" id="210430"/>
    <lineage>
        <taxon>Eukaryota</taxon>
        <taxon>Fungi</taxon>
        <taxon>Dikarya</taxon>
        <taxon>Ascomycota</taxon>
        <taxon>Pezizomycotina</taxon>
        <taxon>Dothideomycetes</taxon>
        <taxon>Pleosporomycetidae</taxon>
        <taxon>Pleosporales</taxon>
        <taxon>Pleosporineae</taxon>
        <taxon>Phaeosphaeriaceae</taxon>
        <taxon>Setomelanomma</taxon>
    </lineage>
</organism>
<comment type="caution">
    <text evidence="2">The sequence shown here is derived from an EMBL/GenBank/DDBJ whole genome shotgun (WGS) entry which is preliminary data.</text>
</comment>
<proteinExistence type="predicted"/>
<dbReference type="OrthoDB" id="3431913at2759"/>
<dbReference type="AlphaFoldDB" id="A0A9P4LK36"/>
<evidence type="ECO:0000313" key="2">
    <source>
        <dbReference type="EMBL" id="KAF2029911.1"/>
    </source>
</evidence>
<evidence type="ECO:0000256" key="1">
    <source>
        <dbReference type="SAM" id="MobiDB-lite"/>
    </source>
</evidence>
<evidence type="ECO:0000313" key="3">
    <source>
        <dbReference type="Proteomes" id="UP000799777"/>
    </source>
</evidence>
<dbReference type="EMBL" id="ML978195">
    <property type="protein sequence ID" value="KAF2029911.1"/>
    <property type="molecule type" value="Genomic_DNA"/>
</dbReference>
<name>A0A9P4LK36_9PLEO</name>
<accession>A0A9P4LK36</accession>
<sequence>MSEDGNGSDTPSERKRDKFNQLLQKSYHQGDIALKHALGLGATQNVIPISQPLTSGSPRTVEVGWHPVGGLAGKWFAEKTGLGKLITDKINEYPDPTQHWAVLVGGYAHQLWMDESFDVIYTNARIEPKEWRTFHVGETCFNDDALRRAGEAVIQQIRSTRPGYNLISNNCQTYVLQLLDAIRVSQIKEFGTTLAVYDRLFGTGKVSDLFVDGDGNLQPNNSAGEGMVVAPIEGQEIGVIGGKANHSSVLYHHPEALLHQGQDTASGPTQENSILFAQQVMNANTTQLNAEEEMHRGIGEKTHIEPKGRSWSEKTNSLLGRFKR</sequence>
<reference evidence="2" key="1">
    <citation type="journal article" date="2020" name="Stud. Mycol.">
        <title>101 Dothideomycetes genomes: a test case for predicting lifestyles and emergence of pathogens.</title>
        <authorList>
            <person name="Haridas S."/>
            <person name="Albert R."/>
            <person name="Binder M."/>
            <person name="Bloem J."/>
            <person name="Labutti K."/>
            <person name="Salamov A."/>
            <person name="Andreopoulos B."/>
            <person name="Baker S."/>
            <person name="Barry K."/>
            <person name="Bills G."/>
            <person name="Bluhm B."/>
            <person name="Cannon C."/>
            <person name="Castanera R."/>
            <person name="Culley D."/>
            <person name="Daum C."/>
            <person name="Ezra D."/>
            <person name="Gonzalez J."/>
            <person name="Henrissat B."/>
            <person name="Kuo A."/>
            <person name="Liang C."/>
            <person name="Lipzen A."/>
            <person name="Lutzoni F."/>
            <person name="Magnuson J."/>
            <person name="Mondo S."/>
            <person name="Nolan M."/>
            <person name="Ohm R."/>
            <person name="Pangilinan J."/>
            <person name="Park H.-J."/>
            <person name="Ramirez L."/>
            <person name="Alfaro M."/>
            <person name="Sun H."/>
            <person name="Tritt A."/>
            <person name="Yoshinaga Y."/>
            <person name="Zwiers L.-H."/>
            <person name="Turgeon B."/>
            <person name="Goodwin S."/>
            <person name="Spatafora J."/>
            <person name="Crous P."/>
            <person name="Grigoriev I."/>
        </authorList>
    </citation>
    <scope>NUCLEOTIDE SEQUENCE</scope>
    <source>
        <strain evidence="2">CBS 110217</strain>
    </source>
</reference>
<protein>
    <recommendedName>
        <fullName evidence="4">DUF862-domain-containing protein</fullName>
    </recommendedName>
</protein>
<keyword evidence="3" id="KW-1185">Reference proteome</keyword>
<evidence type="ECO:0008006" key="4">
    <source>
        <dbReference type="Google" id="ProtNLM"/>
    </source>
</evidence>